<comment type="caution">
    <text evidence="1">The sequence shown here is derived from an EMBL/GenBank/DDBJ whole genome shotgun (WGS) entry which is preliminary data.</text>
</comment>
<dbReference type="AlphaFoldDB" id="A0A4R7CAA7"/>
<name>A0A4R7CAA7_9HYPH</name>
<keyword evidence="2" id="KW-1185">Reference proteome</keyword>
<accession>A0A4R7CAA7</accession>
<protein>
    <submittedName>
        <fullName evidence="1">Uncharacterized protein</fullName>
    </submittedName>
</protein>
<dbReference type="EMBL" id="SNZR01000004">
    <property type="protein sequence ID" value="TDR95649.1"/>
    <property type="molecule type" value="Genomic_DNA"/>
</dbReference>
<evidence type="ECO:0000313" key="2">
    <source>
        <dbReference type="Proteomes" id="UP000295122"/>
    </source>
</evidence>
<dbReference type="Proteomes" id="UP000295122">
    <property type="component" value="Unassembled WGS sequence"/>
</dbReference>
<organism evidence="1 2">
    <name type="scientific">Enterovirga rhinocerotis</name>
    <dbReference type="NCBI Taxonomy" id="1339210"/>
    <lineage>
        <taxon>Bacteria</taxon>
        <taxon>Pseudomonadati</taxon>
        <taxon>Pseudomonadota</taxon>
        <taxon>Alphaproteobacteria</taxon>
        <taxon>Hyphomicrobiales</taxon>
        <taxon>Methylobacteriaceae</taxon>
        <taxon>Enterovirga</taxon>
    </lineage>
</organism>
<proteinExistence type="predicted"/>
<reference evidence="1 2" key="1">
    <citation type="submission" date="2019-03" db="EMBL/GenBank/DDBJ databases">
        <title>Genomic Encyclopedia of Type Strains, Phase IV (KMG-IV): sequencing the most valuable type-strain genomes for metagenomic binning, comparative biology and taxonomic classification.</title>
        <authorList>
            <person name="Goeker M."/>
        </authorList>
    </citation>
    <scope>NUCLEOTIDE SEQUENCE [LARGE SCALE GENOMIC DNA]</scope>
    <source>
        <strain evidence="1 2">DSM 25903</strain>
    </source>
</reference>
<sequence>MAFTCSRSECLHVGVSPQSDIESKPLGDDRFTSLVRRHYGYSNCI</sequence>
<evidence type="ECO:0000313" key="1">
    <source>
        <dbReference type="EMBL" id="TDR95649.1"/>
    </source>
</evidence>
<gene>
    <name evidence="1" type="ORF">EV668_0069</name>
</gene>